<evidence type="ECO:0000256" key="1">
    <source>
        <dbReference type="SAM" id="MobiDB-lite"/>
    </source>
</evidence>
<protein>
    <submittedName>
        <fullName evidence="2">Uncharacterized protein</fullName>
    </submittedName>
</protein>
<name>A0A8K1D5L5_9PASS</name>
<evidence type="ECO:0000313" key="3">
    <source>
        <dbReference type="Proteomes" id="UP000796761"/>
    </source>
</evidence>
<sequence length="58" mass="6034">RGGVVQRAGQCLGEQRGAPGVRPQPGRVGRARGAARPGRHLRLGRPGPAAPDPHTEHT</sequence>
<evidence type="ECO:0000313" key="2">
    <source>
        <dbReference type="EMBL" id="TRZ05537.1"/>
    </source>
</evidence>
<gene>
    <name evidence="2" type="ORF">HGM15179_021570</name>
</gene>
<organism evidence="2 3">
    <name type="scientific">Zosterops borbonicus</name>
    <dbReference type="NCBI Taxonomy" id="364589"/>
    <lineage>
        <taxon>Eukaryota</taxon>
        <taxon>Metazoa</taxon>
        <taxon>Chordata</taxon>
        <taxon>Craniata</taxon>
        <taxon>Vertebrata</taxon>
        <taxon>Euteleostomi</taxon>
        <taxon>Archelosauria</taxon>
        <taxon>Archosauria</taxon>
        <taxon>Dinosauria</taxon>
        <taxon>Saurischia</taxon>
        <taxon>Theropoda</taxon>
        <taxon>Coelurosauria</taxon>
        <taxon>Aves</taxon>
        <taxon>Neognathae</taxon>
        <taxon>Neoaves</taxon>
        <taxon>Telluraves</taxon>
        <taxon>Australaves</taxon>
        <taxon>Passeriformes</taxon>
        <taxon>Sylvioidea</taxon>
        <taxon>Zosteropidae</taxon>
        <taxon>Zosterops</taxon>
    </lineage>
</organism>
<reference evidence="2" key="1">
    <citation type="submission" date="2019-04" db="EMBL/GenBank/DDBJ databases">
        <title>Genome assembly of Zosterops borbonicus 15179.</title>
        <authorList>
            <person name="Leroy T."/>
            <person name="Anselmetti Y."/>
            <person name="Tilak M.-K."/>
            <person name="Nabholz B."/>
        </authorList>
    </citation>
    <scope>NUCLEOTIDE SEQUENCE</scope>
    <source>
        <strain evidence="2">HGM_15179</strain>
        <tissue evidence="2">Muscle</tissue>
    </source>
</reference>
<keyword evidence="3" id="KW-1185">Reference proteome</keyword>
<dbReference type="AlphaFoldDB" id="A0A8K1D5L5"/>
<dbReference type="EMBL" id="SWJQ01003958">
    <property type="protein sequence ID" value="TRZ05537.1"/>
    <property type="molecule type" value="Genomic_DNA"/>
</dbReference>
<proteinExistence type="predicted"/>
<accession>A0A8K1D5L5</accession>
<feature type="non-terminal residue" evidence="2">
    <location>
        <position position="1"/>
    </location>
</feature>
<comment type="caution">
    <text evidence="2">The sequence shown here is derived from an EMBL/GenBank/DDBJ whole genome shotgun (WGS) entry which is preliminary data.</text>
</comment>
<dbReference type="Proteomes" id="UP000796761">
    <property type="component" value="Unassembled WGS sequence"/>
</dbReference>
<feature type="non-terminal residue" evidence="2">
    <location>
        <position position="58"/>
    </location>
</feature>
<feature type="region of interest" description="Disordered" evidence="1">
    <location>
        <begin position="1"/>
        <end position="58"/>
    </location>
</feature>
<feature type="compositionally biased region" description="Low complexity" evidence="1">
    <location>
        <begin position="15"/>
        <end position="36"/>
    </location>
</feature>